<dbReference type="GO" id="GO:0016887">
    <property type="term" value="F:ATP hydrolysis activity"/>
    <property type="evidence" value="ECO:0007669"/>
    <property type="project" value="InterPro"/>
</dbReference>
<dbReference type="Proteomes" id="UP000003494">
    <property type="component" value="Unassembled WGS sequence"/>
</dbReference>
<dbReference type="PANTHER" id="PTHR43718:SF2">
    <property type="entry name" value="LON PROTEASE HOMOLOG, MITOCHONDRIAL"/>
    <property type="match status" value="1"/>
</dbReference>
<feature type="region of interest" description="Disordered" evidence="1">
    <location>
        <begin position="173"/>
        <end position="210"/>
    </location>
</feature>
<gene>
    <name evidence="4" type="ORF">GCWU000342_00054</name>
</gene>
<dbReference type="GO" id="GO:0005524">
    <property type="term" value="F:ATP binding"/>
    <property type="evidence" value="ECO:0007669"/>
    <property type="project" value="InterPro"/>
</dbReference>
<dbReference type="HOGENOM" id="CLU_023788_0_0_9"/>
<feature type="domain" description="ATPase AAA-type core" evidence="2">
    <location>
        <begin position="485"/>
        <end position="619"/>
    </location>
</feature>
<accession>C4G892</accession>
<dbReference type="Gene3D" id="1.10.8.60">
    <property type="match status" value="1"/>
</dbReference>
<keyword evidence="5" id="KW-1185">Reference proteome</keyword>
<dbReference type="InterPro" id="IPR027065">
    <property type="entry name" value="Lon_Prtase"/>
</dbReference>
<dbReference type="Pfam" id="PF22667">
    <property type="entry name" value="Lon_lid"/>
    <property type="match status" value="1"/>
</dbReference>
<dbReference type="AlphaFoldDB" id="C4G892"/>
<dbReference type="GO" id="GO:0004176">
    <property type="term" value="F:ATP-dependent peptidase activity"/>
    <property type="evidence" value="ECO:0007669"/>
    <property type="project" value="InterPro"/>
</dbReference>
<dbReference type="eggNOG" id="COG0466">
    <property type="taxonomic scope" value="Bacteria"/>
</dbReference>
<dbReference type="Pfam" id="PF00004">
    <property type="entry name" value="AAA"/>
    <property type="match status" value="1"/>
</dbReference>
<organism evidence="4 5">
    <name type="scientific">Shuttleworthella satelles DSM 14600</name>
    <dbReference type="NCBI Taxonomy" id="626523"/>
    <lineage>
        <taxon>Bacteria</taxon>
        <taxon>Bacillati</taxon>
        <taxon>Bacillota</taxon>
        <taxon>Clostridia</taxon>
        <taxon>Lachnospirales</taxon>
        <taxon>Lachnospiraceae</taxon>
        <taxon>Shuttleworthella</taxon>
    </lineage>
</organism>
<dbReference type="GO" id="GO:0006515">
    <property type="term" value="P:protein quality control for misfolded or incompletely synthesized proteins"/>
    <property type="evidence" value="ECO:0007669"/>
    <property type="project" value="TreeGrafter"/>
</dbReference>
<dbReference type="SUPFAM" id="SSF52540">
    <property type="entry name" value="P-loop containing nucleoside triphosphate hydrolases"/>
    <property type="match status" value="1"/>
</dbReference>
<evidence type="ECO:0000259" key="2">
    <source>
        <dbReference type="Pfam" id="PF00004"/>
    </source>
</evidence>
<protein>
    <submittedName>
        <fullName evidence="4">ATPase, AAA family</fullName>
    </submittedName>
</protein>
<dbReference type="InterPro" id="IPR027417">
    <property type="entry name" value="P-loop_NTPase"/>
</dbReference>
<reference evidence="4" key="1">
    <citation type="submission" date="2009-04" db="EMBL/GenBank/DDBJ databases">
        <authorList>
            <person name="Weinstock G."/>
            <person name="Sodergren E."/>
            <person name="Clifton S."/>
            <person name="Fulton L."/>
            <person name="Fulton B."/>
            <person name="Courtney L."/>
            <person name="Fronick C."/>
            <person name="Harrison M."/>
            <person name="Strong C."/>
            <person name="Farmer C."/>
            <person name="Delahaunty K."/>
            <person name="Markovic C."/>
            <person name="Hall O."/>
            <person name="Minx P."/>
            <person name="Tomlinson C."/>
            <person name="Mitreva M."/>
            <person name="Nelson J."/>
            <person name="Hou S."/>
            <person name="Wollam A."/>
            <person name="Pepin K.H."/>
            <person name="Johnson M."/>
            <person name="Bhonagiri V."/>
            <person name="Nash W.E."/>
            <person name="Warren W."/>
            <person name="Chinwalla A."/>
            <person name="Mardis E.R."/>
            <person name="Wilson R.K."/>
        </authorList>
    </citation>
    <scope>NUCLEOTIDE SEQUENCE [LARGE SCALE GENOMIC DNA]</scope>
    <source>
        <strain evidence="4">DSM 14600</strain>
    </source>
</reference>
<evidence type="ECO:0000256" key="1">
    <source>
        <dbReference type="SAM" id="MobiDB-lite"/>
    </source>
</evidence>
<evidence type="ECO:0000313" key="5">
    <source>
        <dbReference type="Proteomes" id="UP000003494"/>
    </source>
</evidence>
<dbReference type="GO" id="GO:0004252">
    <property type="term" value="F:serine-type endopeptidase activity"/>
    <property type="evidence" value="ECO:0007669"/>
    <property type="project" value="InterPro"/>
</dbReference>
<evidence type="ECO:0000313" key="4">
    <source>
        <dbReference type="EMBL" id="EEP28713.1"/>
    </source>
</evidence>
<name>C4G892_9FIRM</name>
<feature type="domain" description="Lon protease AAA+ ATPase lid" evidence="3">
    <location>
        <begin position="645"/>
        <end position="683"/>
    </location>
</feature>
<dbReference type="Gene3D" id="3.40.50.300">
    <property type="entry name" value="P-loop containing nucleotide triphosphate hydrolases"/>
    <property type="match status" value="1"/>
</dbReference>
<dbReference type="InterPro" id="IPR054594">
    <property type="entry name" value="Lon_lid"/>
</dbReference>
<dbReference type="PANTHER" id="PTHR43718">
    <property type="entry name" value="LON PROTEASE"/>
    <property type="match status" value="1"/>
</dbReference>
<sequence>MSNLFDMILERDGLRFSDFLDDDGKDEIRSFWDDIVGDRGSVTDAEIDSVLSTYKGLGVIVPADGISSDQEKELKVLDRTWEAGARGHKPTRSSIAHWLNGGYDRPSIEDTEEAGELVNGFKKGLVDKTSDIVGAGKEALRSVNDKADDLLEALTQSIQASSAAGKDKKAGAALTGAKAVPTVNRTQPEEAGSHASTSPDPTIPQIPESAGSKGEVSYQLLYQTNRQADERHPIMILSDPMKRIPHHQVGAFTDPSRQTAFEMVYEGSACSVKILQLDRRFVNLLFWLGTGHIAVRLSGRHFTASQETPLRDRHGMAHVSGYAVYKITAVDLNANSILQTANNDFLQLVIRRMLASNPKEALPKEAAEEMDLSDQTMLMTDMPAMTDYINCAQDALPSNILNWARRQIAMVKSESVSAEEQKHAQRALSIMLNIQWQGSYFPPIDPTEARQILDEELYGMEQVKQRIVETIIQINRTHTLPAYGLLLIGPAGTGKSRVAYAVARILKLPWTSLDMSAIRDTEALTGSPRVYTNAKPGKIMEAFQQAGSSNLVFIINELDKAGINASSGNPADALLTLLDNIGFTDNYMECMIPTSGVYPIATANDRELISAPLLTRFAQIDIPDYSPAEKKIIFRDYSLRKTMDRMGLSKSEVVFTEDAIEAIIDRYSNVSGVRDLEQAAEHLVAHALYLLETDSSANDRVVYRADDVRELLF</sequence>
<evidence type="ECO:0000259" key="3">
    <source>
        <dbReference type="Pfam" id="PF22667"/>
    </source>
</evidence>
<proteinExistence type="predicted"/>
<comment type="caution">
    <text evidence="4">The sequence shown here is derived from an EMBL/GenBank/DDBJ whole genome shotgun (WGS) entry which is preliminary data.</text>
</comment>
<dbReference type="STRING" id="626523.GCWU000342_00054"/>
<dbReference type="EMBL" id="ACIP02000001">
    <property type="protein sequence ID" value="EEP28713.1"/>
    <property type="molecule type" value="Genomic_DNA"/>
</dbReference>
<dbReference type="InterPro" id="IPR003959">
    <property type="entry name" value="ATPase_AAA_core"/>
</dbReference>